<evidence type="ECO:0000313" key="2">
    <source>
        <dbReference type="EMBL" id="MBA5232208.1"/>
    </source>
</evidence>
<feature type="coiled-coil region" evidence="1">
    <location>
        <begin position="70"/>
        <end position="104"/>
    </location>
</feature>
<proteinExistence type="predicted"/>
<reference evidence="2 3" key="1">
    <citation type="submission" date="2020-07" db="EMBL/GenBank/DDBJ databases">
        <title>Characterization of Pectobacterium aroidearum strains causing soft rot on Amorphophallus konjac.</title>
        <authorList>
            <person name="Xie H."/>
        </authorList>
    </citation>
    <scope>NUCLEOTIDE SEQUENCE [LARGE SCALE GENOMIC DNA]</scope>
    <source>
        <strain evidence="2 3">MY10</strain>
    </source>
</reference>
<protein>
    <submittedName>
        <fullName evidence="2">Uncharacterized protein</fullName>
    </submittedName>
</protein>
<evidence type="ECO:0000313" key="3">
    <source>
        <dbReference type="Proteomes" id="UP000530038"/>
    </source>
</evidence>
<keyword evidence="1" id="KW-0175">Coiled coil</keyword>
<organism evidence="2 3">
    <name type="scientific">Pectobacterium aroidearum</name>
    <dbReference type="NCBI Taxonomy" id="1201031"/>
    <lineage>
        <taxon>Bacteria</taxon>
        <taxon>Pseudomonadati</taxon>
        <taxon>Pseudomonadota</taxon>
        <taxon>Gammaproteobacteria</taxon>
        <taxon>Enterobacterales</taxon>
        <taxon>Pectobacteriaceae</taxon>
        <taxon>Pectobacterium</taxon>
    </lineage>
</organism>
<evidence type="ECO:0000256" key="1">
    <source>
        <dbReference type="SAM" id="Coils"/>
    </source>
</evidence>
<sequence>MAKHLSDRDVEAIVNMINGWSEEKISWNSICFAAENLIGKVPTRQSLNGYKDIVFAYTAKKKGLTDAPPVEKKAINLDFASQRINNLESKIAQLKEENNYYHEMFVVWQYNAYRLGIKENELNAPLPKIDRERSDGEKR</sequence>
<dbReference type="GeneID" id="90764779"/>
<accession>A0ABR5ZCJ5</accession>
<keyword evidence="3" id="KW-1185">Reference proteome</keyword>
<dbReference type="RefSeq" id="WP_052902952.1">
    <property type="nucleotide sequence ID" value="NZ_CP104757.1"/>
</dbReference>
<dbReference type="Proteomes" id="UP000530038">
    <property type="component" value="Unassembled WGS sequence"/>
</dbReference>
<name>A0ABR5ZCJ5_9GAMM</name>
<comment type="caution">
    <text evidence="2">The sequence shown here is derived from an EMBL/GenBank/DDBJ whole genome shotgun (WGS) entry which is preliminary data.</text>
</comment>
<gene>
    <name evidence="2" type="ORF">H2Y56_08775</name>
</gene>
<dbReference type="EMBL" id="JACERK010000003">
    <property type="protein sequence ID" value="MBA5232208.1"/>
    <property type="molecule type" value="Genomic_DNA"/>
</dbReference>